<evidence type="ECO:0000256" key="5">
    <source>
        <dbReference type="SAM" id="MobiDB-lite"/>
    </source>
</evidence>
<feature type="region of interest" description="Disordered" evidence="5">
    <location>
        <begin position="23"/>
        <end position="52"/>
    </location>
</feature>
<evidence type="ECO:0000256" key="2">
    <source>
        <dbReference type="ARBA" id="ARBA00022771"/>
    </source>
</evidence>
<evidence type="ECO:0000313" key="7">
    <source>
        <dbReference type="EMBL" id="PIR41974.1"/>
    </source>
</evidence>
<dbReference type="Gene3D" id="1.20.120.910">
    <property type="entry name" value="DksA, coiled-coil domain"/>
    <property type="match status" value="1"/>
</dbReference>
<evidence type="ECO:0000259" key="6">
    <source>
        <dbReference type="Pfam" id="PF01258"/>
    </source>
</evidence>
<feature type="zinc finger region" description="dksA C4-type" evidence="4">
    <location>
        <begin position="91"/>
        <end position="115"/>
    </location>
</feature>
<feature type="domain" description="Zinc finger DksA/TraR C4-type" evidence="6">
    <location>
        <begin position="86"/>
        <end position="120"/>
    </location>
</feature>
<dbReference type="InterPro" id="IPR020458">
    <property type="entry name" value="Znf_DskA_TraR_CS"/>
</dbReference>
<reference evidence="7 8" key="1">
    <citation type="submission" date="2017-09" db="EMBL/GenBank/DDBJ databases">
        <title>Depth-based differentiation of microbial function through sediment-hosted aquifers and enrichment of novel symbionts in the deep terrestrial subsurface.</title>
        <authorList>
            <person name="Probst A.J."/>
            <person name="Ladd B."/>
            <person name="Jarett J.K."/>
            <person name="Geller-Mcgrath D.E."/>
            <person name="Sieber C.M."/>
            <person name="Emerson J.B."/>
            <person name="Anantharaman K."/>
            <person name="Thomas B.C."/>
            <person name="Malmstrom R."/>
            <person name="Stieglmeier M."/>
            <person name="Klingl A."/>
            <person name="Woyke T."/>
            <person name="Ryan C.M."/>
            <person name="Banfield J.F."/>
        </authorList>
    </citation>
    <scope>NUCLEOTIDE SEQUENCE [LARGE SCALE GENOMIC DNA]</scope>
    <source>
        <strain evidence="7">CG10_big_fil_rev_8_21_14_0_10_37_15</strain>
    </source>
</reference>
<dbReference type="Proteomes" id="UP000230208">
    <property type="component" value="Unassembled WGS sequence"/>
</dbReference>
<name>A0A2H0R7G8_9BACT</name>
<dbReference type="PANTHER" id="PTHR33823:SF4">
    <property type="entry name" value="GENERAL STRESS PROTEIN 16O"/>
    <property type="match status" value="1"/>
</dbReference>
<feature type="compositionally biased region" description="Basic and acidic residues" evidence="5">
    <location>
        <begin position="23"/>
        <end position="45"/>
    </location>
</feature>
<dbReference type="SUPFAM" id="SSF57716">
    <property type="entry name" value="Glucocorticoid receptor-like (DNA-binding domain)"/>
    <property type="match status" value="1"/>
</dbReference>
<keyword evidence="3" id="KW-0862">Zinc</keyword>
<dbReference type="EMBL" id="PCXP01000012">
    <property type="protein sequence ID" value="PIR41974.1"/>
    <property type="molecule type" value="Genomic_DNA"/>
</dbReference>
<dbReference type="Pfam" id="PF01258">
    <property type="entry name" value="zf-dskA_traR"/>
    <property type="match status" value="1"/>
</dbReference>
<dbReference type="AlphaFoldDB" id="A0A2H0R7G8"/>
<dbReference type="PROSITE" id="PS01102">
    <property type="entry name" value="ZF_DKSA_1"/>
    <property type="match status" value="1"/>
</dbReference>
<dbReference type="PROSITE" id="PS51128">
    <property type="entry name" value="ZF_DKSA_2"/>
    <property type="match status" value="1"/>
</dbReference>
<comment type="caution">
    <text evidence="7">The sequence shown here is derived from an EMBL/GenBank/DDBJ whole genome shotgun (WGS) entry which is preliminary data.</text>
</comment>
<dbReference type="InterPro" id="IPR000962">
    <property type="entry name" value="Znf_DskA_TraR"/>
</dbReference>
<evidence type="ECO:0000256" key="4">
    <source>
        <dbReference type="PROSITE-ProRule" id="PRU00510"/>
    </source>
</evidence>
<proteinExistence type="predicted"/>
<evidence type="ECO:0000313" key="8">
    <source>
        <dbReference type="Proteomes" id="UP000230208"/>
    </source>
</evidence>
<dbReference type="PANTHER" id="PTHR33823">
    <property type="entry name" value="RNA POLYMERASE-BINDING TRANSCRIPTION FACTOR DKSA-RELATED"/>
    <property type="match status" value="1"/>
</dbReference>
<keyword evidence="2" id="KW-0863">Zinc-finger</keyword>
<keyword evidence="1" id="KW-0479">Metal-binding</keyword>
<evidence type="ECO:0000256" key="3">
    <source>
        <dbReference type="ARBA" id="ARBA00022833"/>
    </source>
</evidence>
<evidence type="ECO:0000256" key="1">
    <source>
        <dbReference type="ARBA" id="ARBA00022723"/>
    </source>
</evidence>
<accession>A0A2H0R7G8</accession>
<gene>
    <name evidence="7" type="ORF">COV30_00805</name>
</gene>
<protein>
    <recommendedName>
        <fullName evidence="6">Zinc finger DksA/TraR C4-type domain-containing protein</fullName>
    </recommendedName>
</protein>
<dbReference type="GO" id="GO:0008270">
    <property type="term" value="F:zinc ion binding"/>
    <property type="evidence" value="ECO:0007669"/>
    <property type="project" value="UniProtKB-KW"/>
</dbReference>
<organism evidence="7 8">
    <name type="scientific">Candidatus Yanofskybacteria bacterium CG10_big_fil_rev_8_21_14_0_10_37_15</name>
    <dbReference type="NCBI Taxonomy" id="1975097"/>
    <lineage>
        <taxon>Bacteria</taxon>
        <taxon>Candidatus Yanofskyibacteriota</taxon>
    </lineage>
</organism>
<sequence length="122" mass="14433">MDSKKRDDLRQNLIKFHQKIEEEINKKKKEHRDQTERRRSLDNETRSSGIESSDFGICEDVEFSLIEKKTELLKKINEAILRLDSGIYGECSQCQEQISEKRLKALPFAIRCKDCEEKIEEN</sequence>